<comment type="caution">
    <text evidence="3">The sequence shown here is derived from an EMBL/GenBank/DDBJ whole genome shotgun (WGS) entry which is preliminary data.</text>
</comment>
<proteinExistence type="predicted"/>
<protein>
    <submittedName>
        <fullName evidence="3">Uncharacterized protein</fullName>
    </submittedName>
</protein>
<evidence type="ECO:0000313" key="3">
    <source>
        <dbReference type="EMBL" id="KAL3778328.1"/>
    </source>
</evidence>
<evidence type="ECO:0000313" key="4">
    <source>
        <dbReference type="Proteomes" id="UP001530400"/>
    </source>
</evidence>
<organism evidence="3 4">
    <name type="scientific">Cyclotella atomus</name>
    <dbReference type="NCBI Taxonomy" id="382360"/>
    <lineage>
        <taxon>Eukaryota</taxon>
        <taxon>Sar</taxon>
        <taxon>Stramenopiles</taxon>
        <taxon>Ochrophyta</taxon>
        <taxon>Bacillariophyta</taxon>
        <taxon>Coscinodiscophyceae</taxon>
        <taxon>Thalassiosirophycidae</taxon>
        <taxon>Stephanodiscales</taxon>
        <taxon>Stephanodiscaceae</taxon>
        <taxon>Cyclotella</taxon>
    </lineage>
</organism>
<reference evidence="3 4" key="1">
    <citation type="submission" date="2024-10" db="EMBL/GenBank/DDBJ databases">
        <title>Updated reference genomes for cyclostephanoid diatoms.</title>
        <authorList>
            <person name="Roberts W.R."/>
            <person name="Alverson A.J."/>
        </authorList>
    </citation>
    <scope>NUCLEOTIDE SEQUENCE [LARGE SCALE GENOMIC DNA]</scope>
    <source>
        <strain evidence="3 4">AJA010-31</strain>
    </source>
</reference>
<feature type="compositionally biased region" description="Basic residues" evidence="2">
    <location>
        <begin position="863"/>
        <end position="872"/>
    </location>
</feature>
<dbReference type="EMBL" id="JALLPJ020000992">
    <property type="protein sequence ID" value="KAL3778328.1"/>
    <property type="molecule type" value="Genomic_DNA"/>
</dbReference>
<name>A0ABD3NSF0_9STRA</name>
<feature type="coiled-coil region" evidence="1">
    <location>
        <begin position="794"/>
        <end position="828"/>
    </location>
</feature>
<accession>A0ABD3NSF0</accession>
<feature type="compositionally biased region" description="Basic and acidic residues" evidence="2">
    <location>
        <begin position="873"/>
        <end position="883"/>
    </location>
</feature>
<evidence type="ECO:0000256" key="2">
    <source>
        <dbReference type="SAM" id="MobiDB-lite"/>
    </source>
</evidence>
<gene>
    <name evidence="3" type="ORF">ACHAWO_011178</name>
</gene>
<sequence>MRFRPLSTDYRTRAQEILLIERDDAARRAARSLLPHHSETNSDIDTEPADAFGNDDYGKASTAGRLSLESIYNILGPAIHPSECALRSISPVSKGPIRGVILPVQKNSGPFLEELIDQYERIKGEERKSVVLALESGRSRYQEPLLLEEENERDFFGSSGGDFECVENLFHETMMVFYSKDNHPNESSDGCITVKRDNMANNASRQEPIRAPLFIRHQPPDLNRIHQLKNLRARGENSSFADALCNMFQPKLKSLSEGMVVDFQKYDLTRNDGNDDVYIGPKFDPTAFCSANPSLVVDYSRDWPGSFTGFFDRLKSLQNVSNESSSSNMISPPSNVLEALDNIGCFLRIDPDVPTDDEPPIARRGNLQLALSKSLDGLCSATFISSKLGLPARFEGGHEIIRDARRFLVPVDGPRFQFLEKATMQIDDLPNCTSFESCLKFIESRDVHVADSEHLIPRKISLESDIKLFGEPEEDKADAMPTTNEMMTKLPSYASQLSFTPRFVEKGIARQMRHVKSSARVVKASALENVVDSSCSAPSLFLPQVKVPKRKVDGFSRKRISNDQDAVTQLVRSCLPTGNTSRDLQLLQQLNSDYPITNWFNSTGTGMPRSHQRIKIKQLSEHQKERNISARVAFCEKAQAISRQETQRTLILTGCISRRNASAMFAYRGILTNQLVDHQVYAARYALITNTKKAARVSNDSASRSSFVDMVQNAMMASLLRDGTRKKRGAQLAKRLKTSRHGLLEVTSESSEHTQLDNRVAGMELMRIHEMASLEDGRPDVSAGNLVEELGETLKKERGELLHLVAKAEELEKEEKAYLEELAVLNRISNTTKDDLGDFTVESAKKRKDHTEYVEMEQDEKKQMKKKRKKDKRKNETPEERAARKLAKKMRKEERKRKSNDDPSDDQSQSQSYMSKRAKHDESIRGNPSSTEAEINSSFVATVRRNLKMAAPSLNLGITPIVPPRPKVSQAPPATVLKVMANSTKKNALSSVAASHKIKDSTLLSIAKTNSPDSVASLLNEGRKLLFSHKKQTDQDIVTTAEPKDESEPGDLFLGNSEALDPAEIEPIDEYNNKAGQLSRHEVRVDFPEEEIKRYNNGDPEPAYECNNKAGQLSRHEVRVDFPEEEIKRYNNGDPEPASFETAHQLQSITLLSSESFLENFSEVVAELASGRWTKALAPSDNIKIQSLKSTHVSICDCPLVDIAGVDIELSAEKGAIVQRLSSWLEHNQGIQKSSRLFIKNLVELAASGRYKYLHIIFCTDIDVTSMISSEFVTLQNALAQQCGCHCEQVTFEFVRPRVLPATLALHLLSNRSQVDSFADTDENTIERARFLLMLVPSMTVHMAFQCIGFSQGQSSSSSGKAFYNLLNSAKTMERNAFVKSKSSMLSETSALQLWLALHVDISHAH</sequence>
<dbReference type="Proteomes" id="UP001530400">
    <property type="component" value="Unassembled WGS sequence"/>
</dbReference>
<evidence type="ECO:0000256" key="1">
    <source>
        <dbReference type="SAM" id="Coils"/>
    </source>
</evidence>
<feature type="compositionally biased region" description="Basic residues" evidence="2">
    <location>
        <begin position="884"/>
        <end position="898"/>
    </location>
</feature>
<feature type="region of interest" description="Disordered" evidence="2">
    <location>
        <begin position="33"/>
        <end position="56"/>
    </location>
</feature>
<keyword evidence="1" id="KW-0175">Coiled coil</keyword>
<keyword evidence="4" id="KW-1185">Reference proteome</keyword>
<feature type="region of interest" description="Disordered" evidence="2">
    <location>
        <begin position="847"/>
        <end position="932"/>
    </location>
</feature>